<dbReference type="OrthoDB" id="4792629at2759"/>
<feature type="signal peptide" evidence="1">
    <location>
        <begin position="1"/>
        <end position="15"/>
    </location>
</feature>
<dbReference type="PROSITE" id="PS51820">
    <property type="entry name" value="PA14"/>
    <property type="match status" value="1"/>
</dbReference>
<dbReference type="InterPro" id="IPR037524">
    <property type="entry name" value="PA14/GLEYA"/>
</dbReference>
<proteinExistence type="predicted"/>
<reference evidence="3 4" key="1">
    <citation type="submission" date="2017-06" db="EMBL/GenBank/DDBJ databases">
        <title>Ant-infecting Ophiocordyceps genomes reveal a high diversity of potential behavioral manipulation genes and a possible major role for enterotoxins.</title>
        <authorList>
            <person name="De Bekker C."/>
            <person name="Evans H.C."/>
            <person name="Brachmann A."/>
            <person name="Hughes D.P."/>
        </authorList>
    </citation>
    <scope>NUCLEOTIDE SEQUENCE [LARGE SCALE GENOMIC DNA]</scope>
    <source>
        <strain evidence="3 4">Map64</strain>
    </source>
</reference>
<feature type="domain" description="PA14" evidence="2">
    <location>
        <begin position="105"/>
        <end position="264"/>
    </location>
</feature>
<dbReference type="STRING" id="1399860.A0A2C5Y463"/>
<sequence length="277" mass="29917">MQFFILLFLASLVSATTTTLTIPCIRPSPTTSTIACLATTTIIIESPLPSCPPPPPLLPGGPCPISPSCPPSGLDIHYFSNPFGGYSRAGQIPSSYYLSQHLVPRTSSRTNVSYFPQDHPPNLPSVFPDPSLPTAPYWVGWTRVTNGGVVVDANNFTLVYEGFYRAPRTGVYSICTTADNENDVFWGHGNAFSCLHGGADANAKPLVVTTGGNYINDIRCADVSLLQGQYYPFRSVMGDWQGPSAFNFTITEPGRSFESRTNDFTGRAYPHACGLFG</sequence>
<keyword evidence="4" id="KW-1185">Reference proteome</keyword>
<dbReference type="InterPro" id="IPR018871">
    <property type="entry name" value="GLEYA_adhesin_domain"/>
</dbReference>
<feature type="chain" id="PRO_5012180334" description="PA14 domain-containing protein" evidence="1">
    <location>
        <begin position="16"/>
        <end position="277"/>
    </location>
</feature>
<evidence type="ECO:0000313" key="3">
    <source>
        <dbReference type="EMBL" id="PHH64285.1"/>
    </source>
</evidence>
<protein>
    <recommendedName>
        <fullName evidence="2">PA14 domain-containing protein</fullName>
    </recommendedName>
</protein>
<dbReference type="Proteomes" id="UP000226192">
    <property type="component" value="Unassembled WGS sequence"/>
</dbReference>
<dbReference type="EMBL" id="NJET01000033">
    <property type="protein sequence ID" value="PHH64285.1"/>
    <property type="molecule type" value="Genomic_DNA"/>
</dbReference>
<evidence type="ECO:0000313" key="4">
    <source>
        <dbReference type="Proteomes" id="UP000226192"/>
    </source>
</evidence>
<dbReference type="Gene3D" id="2.60.120.1560">
    <property type="match status" value="1"/>
</dbReference>
<dbReference type="Pfam" id="PF10528">
    <property type="entry name" value="GLEYA"/>
    <property type="match status" value="1"/>
</dbReference>
<comment type="caution">
    <text evidence="3">The sequence shown here is derived from an EMBL/GenBank/DDBJ whole genome shotgun (WGS) entry which is preliminary data.</text>
</comment>
<keyword evidence="1" id="KW-0732">Signal</keyword>
<name>A0A2C5Y463_9HYPO</name>
<evidence type="ECO:0000259" key="2">
    <source>
        <dbReference type="PROSITE" id="PS51820"/>
    </source>
</evidence>
<accession>A0A2C5Y463</accession>
<organism evidence="3 4">
    <name type="scientific">Ophiocordyceps australis</name>
    <dbReference type="NCBI Taxonomy" id="1399860"/>
    <lineage>
        <taxon>Eukaryota</taxon>
        <taxon>Fungi</taxon>
        <taxon>Dikarya</taxon>
        <taxon>Ascomycota</taxon>
        <taxon>Pezizomycotina</taxon>
        <taxon>Sordariomycetes</taxon>
        <taxon>Hypocreomycetidae</taxon>
        <taxon>Hypocreales</taxon>
        <taxon>Ophiocordycipitaceae</taxon>
        <taxon>Ophiocordyceps</taxon>
    </lineage>
</organism>
<dbReference type="AlphaFoldDB" id="A0A2C5Y463"/>
<gene>
    <name evidence="3" type="ORF">CDD81_4769</name>
</gene>
<evidence type="ECO:0000256" key="1">
    <source>
        <dbReference type="SAM" id="SignalP"/>
    </source>
</evidence>